<organism evidence="2 3">
    <name type="scientific">Trichocoleus desertorum GB2-A4</name>
    <dbReference type="NCBI Taxonomy" id="2933944"/>
    <lineage>
        <taxon>Bacteria</taxon>
        <taxon>Bacillati</taxon>
        <taxon>Cyanobacteriota</taxon>
        <taxon>Cyanophyceae</taxon>
        <taxon>Leptolyngbyales</taxon>
        <taxon>Trichocoleusaceae</taxon>
        <taxon>Trichocoleus</taxon>
    </lineage>
</organism>
<dbReference type="Gene3D" id="3.90.550.10">
    <property type="entry name" value="Spore Coat Polysaccharide Biosynthesis Protein SpsA, Chain A"/>
    <property type="match status" value="1"/>
</dbReference>
<feature type="domain" description="Glycosyltransferase 2-like" evidence="1">
    <location>
        <begin position="90"/>
        <end position="270"/>
    </location>
</feature>
<comment type="caution">
    <text evidence="2">The sequence shown here is derived from an EMBL/GenBank/DDBJ whole genome shotgun (WGS) entry which is preliminary data.</text>
</comment>
<accession>A0ABV0J7U7</accession>
<dbReference type="Proteomes" id="UP001464891">
    <property type="component" value="Unassembled WGS sequence"/>
</dbReference>
<dbReference type="GO" id="GO:0016757">
    <property type="term" value="F:glycosyltransferase activity"/>
    <property type="evidence" value="ECO:0007669"/>
    <property type="project" value="UniProtKB-KW"/>
</dbReference>
<dbReference type="InterPro" id="IPR050834">
    <property type="entry name" value="Glycosyltransf_2"/>
</dbReference>
<evidence type="ECO:0000313" key="2">
    <source>
        <dbReference type="EMBL" id="MEP0817862.1"/>
    </source>
</evidence>
<dbReference type="EMBL" id="JAMPKM010000006">
    <property type="protein sequence ID" value="MEP0817862.1"/>
    <property type="molecule type" value="Genomic_DNA"/>
</dbReference>
<dbReference type="Pfam" id="PF00535">
    <property type="entry name" value="Glycos_transf_2"/>
    <property type="match status" value="1"/>
</dbReference>
<name>A0ABV0J7U7_9CYAN</name>
<reference evidence="2 3" key="1">
    <citation type="submission" date="2022-04" db="EMBL/GenBank/DDBJ databases">
        <title>Positive selection, recombination, and allopatry shape intraspecific diversity of widespread and dominant cyanobacteria.</title>
        <authorList>
            <person name="Wei J."/>
            <person name="Shu W."/>
            <person name="Hu C."/>
        </authorList>
    </citation>
    <scope>NUCLEOTIDE SEQUENCE [LARGE SCALE GENOMIC DNA]</scope>
    <source>
        <strain evidence="2 3">GB2-A4</strain>
    </source>
</reference>
<sequence>MSTKVLDLDFSQPLSSVWNLEDFHQLQVLVRYHQKPLGWIYLPVRHQIAVTAEQLQQAATEQLGWELMAATVEQQFLELEPQATMAEPISIIVCTRDRVSALSQCLQSLLALDYPSYEIIVVDRTPSNDDTAQLVAQLPVRYVRESQTGLAWARNRGIAAARHGIVAFIDDDVTVDKFWLQAIARTFADSKVMAVTGLAAPAELQTQAQYLYELHYGGMKQRLQRRTVCKTVFSESRIVNAEVPNRNLLWTNLLGTSTNMAFRRSLFTELGGFDGALGDGTPSRGGDELEMFHRLLAQGHTLVYEPAAIAWHTAEPSLAQLRRKIFRDNCGFGAHLVASTSKGRVHWLAVGHVMLYQWFLQSVLRRFLRPNRLSRSLIALEVLGLLVGAFSYSFDRLRSQRIENIDVEVLLDSASAPEAVS</sequence>
<gene>
    <name evidence="2" type="ORF">NC998_12230</name>
</gene>
<evidence type="ECO:0000259" key="1">
    <source>
        <dbReference type="Pfam" id="PF00535"/>
    </source>
</evidence>
<keyword evidence="2" id="KW-0328">Glycosyltransferase</keyword>
<dbReference type="InterPro" id="IPR001173">
    <property type="entry name" value="Glyco_trans_2-like"/>
</dbReference>
<dbReference type="EC" id="2.4.-.-" evidence="2"/>
<dbReference type="PANTHER" id="PTHR43685">
    <property type="entry name" value="GLYCOSYLTRANSFERASE"/>
    <property type="match status" value="1"/>
</dbReference>
<protein>
    <submittedName>
        <fullName evidence="2">Glycosyltransferase</fullName>
        <ecNumber evidence="2">2.4.-.-</ecNumber>
    </submittedName>
</protein>
<keyword evidence="2" id="KW-0808">Transferase</keyword>
<dbReference type="SUPFAM" id="SSF53448">
    <property type="entry name" value="Nucleotide-diphospho-sugar transferases"/>
    <property type="match status" value="1"/>
</dbReference>
<dbReference type="CDD" id="cd00761">
    <property type="entry name" value="Glyco_tranf_GTA_type"/>
    <property type="match status" value="1"/>
</dbReference>
<dbReference type="InterPro" id="IPR029044">
    <property type="entry name" value="Nucleotide-diphossugar_trans"/>
</dbReference>
<keyword evidence="3" id="KW-1185">Reference proteome</keyword>
<dbReference type="RefSeq" id="WP_190434752.1">
    <property type="nucleotide sequence ID" value="NZ_JAMPKM010000006.1"/>
</dbReference>
<dbReference type="PANTHER" id="PTHR43685:SF2">
    <property type="entry name" value="GLYCOSYLTRANSFERASE 2-LIKE DOMAIN-CONTAINING PROTEIN"/>
    <property type="match status" value="1"/>
</dbReference>
<proteinExistence type="predicted"/>
<evidence type="ECO:0000313" key="3">
    <source>
        <dbReference type="Proteomes" id="UP001464891"/>
    </source>
</evidence>